<proteinExistence type="predicted"/>
<reference evidence="1" key="1">
    <citation type="journal article" date="2013" name="Environ. Microbiol.">
        <title>Microbiota from the distal guts of lean and obese adolescents exhibit partial functional redundancy besides clear differences in community structure.</title>
        <authorList>
            <person name="Ferrer M."/>
            <person name="Ruiz A."/>
            <person name="Lanza F."/>
            <person name="Haange S.B."/>
            <person name="Oberbach A."/>
            <person name="Till H."/>
            <person name="Bargiela R."/>
            <person name="Campoy C."/>
            <person name="Segura M.T."/>
            <person name="Richter M."/>
            <person name="von Bergen M."/>
            <person name="Seifert J."/>
            <person name="Suarez A."/>
        </authorList>
    </citation>
    <scope>NUCLEOTIDE SEQUENCE</scope>
</reference>
<name>K1TA31_9ZZZZ</name>
<protein>
    <submittedName>
        <fullName evidence="1">Uncharacterized protein</fullName>
    </submittedName>
</protein>
<comment type="caution">
    <text evidence="1">The sequence shown here is derived from an EMBL/GenBank/DDBJ whole genome shotgun (WGS) entry which is preliminary data.</text>
</comment>
<gene>
    <name evidence="1" type="ORF">LEA_10858</name>
</gene>
<dbReference type="AlphaFoldDB" id="K1TA31"/>
<feature type="non-terminal residue" evidence="1">
    <location>
        <position position="52"/>
    </location>
</feature>
<evidence type="ECO:0000313" key="1">
    <source>
        <dbReference type="EMBL" id="EKC64364.1"/>
    </source>
</evidence>
<sequence>MEKTYELMPNAKMLLSSLRSVGYTEETAIADIVDNSISSGANTIQLYFDWDD</sequence>
<organism evidence="1">
    <name type="scientific">human gut metagenome</name>
    <dbReference type="NCBI Taxonomy" id="408170"/>
    <lineage>
        <taxon>unclassified sequences</taxon>
        <taxon>metagenomes</taxon>
        <taxon>organismal metagenomes</taxon>
    </lineage>
</organism>
<dbReference type="EMBL" id="AJWY01007311">
    <property type="protein sequence ID" value="EKC64364.1"/>
    <property type="molecule type" value="Genomic_DNA"/>
</dbReference>
<accession>K1TA31</accession>